<evidence type="ECO:0000256" key="5">
    <source>
        <dbReference type="ARBA" id="ARBA00022692"/>
    </source>
</evidence>
<evidence type="ECO:0000256" key="10">
    <source>
        <dbReference type="ARBA" id="ARBA00023132"/>
    </source>
</evidence>
<feature type="compositionally biased region" description="Basic and acidic residues" evidence="13">
    <location>
        <begin position="638"/>
        <end position="662"/>
    </location>
</feature>
<evidence type="ECO:0000256" key="13">
    <source>
        <dbReference type="SAM" id="MobiDB-lite"/>
    </source>
</evidence>
<proteinExistence type="inferred from homology"/>
<dbReference type="Proteomes" id="UP000078343">
    <property type="component" value="Unassembled WGS sequence"/>
</dbReference>
<dbReference type="RefSeq" id="XP_018694007.1">
    <property type="nucleotide sequence ID" value="XM_018837154.1"/>
</dbReference>
<keyword evidence="9" id="KW-0811">Translocation</keyword>
<dbReference type="PANTHER" id="PTHR13269:SF6">
    <property type="entry name" value="NUCLEOPORIN NDC1"/>
    <property type="match status" value="1"/>
</dbReference>
<feature type="transmembrane region" description="Helical" evidence="14">
    <location>
        <begin position="214"/>
        <end position="236"/>
    </location>
</feature>
<dbReference type="OrthoDB" id="67850at2759"/>
<keyword evidence="11 14" id="KW-0472">Membrane</keyword>
<keyword evidence="10" id="KW-0906">Nuclear pore complex</keyword>
<feature type="transmembrane region" description="Helical" evidence="14">
    <location>
        <begin position="28"/>
        <end position="47"/>
    </location>
</feature>
<dbReference type="GO" id="GO:0031965">
    <property type="term" value="C:nuclear membrane"/>
    <property type="evidence" value="ECO:0007669"/>
    <property type="project" value="UniProtKB-SubCell"/>
</dbReference>
<dbReference type="GO" id="GO:0015031">
    <property type="term" value="P:protein transport"/>
    <property type="evidence" value="ECO:0007669"/>
    <property type="project" value="UniProtKB-KW"/>
</dbReference>
<evidence type="ECO:0000256" key="6">
    <source>
        <dbReference type="ARBA" id="ARBA00022816"/>
    </source>
</evidence>
<evidence type="ECO:0000256" key="8">
    <source>
        <dbReference type="ARBA" id="ARBA00022989"/>
    </source>
</evidence>
<feature type="region of interest" description="Disordered" evidence="13">
    <location>
        <begin position="613"/>
        <end position="686"/>
    </location>
</feature>
<accession>A0A178ZLH3</accession>
<evidence type="ECO:0008006" key="17">
    <source>
        <dbReference type="Google" id="ProtNLM"/>
    </source>
</evidence>
<dbReference type="InterPro" id="IPR019049">
    <property type="entry name" value="Nucleoporin_prot_Ndc1/Nup"/>
</dbReference>
<keyword evidence="5 14" id="KW-0812">Transmembrane</keyword>
<dbReference type="GO" id="GO:0006999">
    <property type="term" value="P:nuclear pore organization"/>
    <property type="evidence" value="ECO:0007669"/>
    <property type="project" value="TreeGrafter"/>
</dbReference>
<evidence type="ECO:0000256" key="2">
    <source>
        <dbReference type="ARBA" id="ARBA00004567"/>
    </source>
</evidence>
<reference evidence="15 16" key="1">
    <citation type="submission" date="2016-04" db="EMBL/GenBank/DDBJ databases">
        <title>Draft genome of Fonsecaea erecta CBS 125763.</title>
        <authorList>
            <person name="Weiss V.A."/>
            <person name="Vicente V.A."/>
            <person name="Raittz R.T."/>
            <person name="Moreno L.F."/>
            <person name="De Souza E.M."/>
            <person name="Pedrosa F.O."/>
            <person name="Steffens M.B."/>
            <person name="Faoro H."/>
            <person name="Tadra-Sfeir M.Z."/>
            <person name="Najafzadeh M.J."/>
            <person name="Felipe M.S."/>
            <person name="Teixeira M."/>
            <person name="Sun J."/>
            <person name="Xi L."/>
            <person name="Gomes R."/>
            <person name="De Azevedo C.M."/>
            <person name="Salgado C.G."/>
            <person name="Da Silva M.B."/>
            <person name="Nascimento M.F."/>
            <person name="Queiroz-Telles F."/>
            <person name="Attili D.S."/>
            <person name="Gorbushina A."/>
        </authorList>
    </citation>
    <scope>NUCLEOTIDE SEQUENCE [LARGE SCALE GENOMIC DNA]</scope>
    <source>
        <strain evidence="15 16">CBS 125763</strain>
    </source>
</reference>
<gene>
    <name evidence="15" type="ORF">AYL99_05642</name>
</gene>
<evidence type="ECO:0000313" key="16">
    <source>
        <dbReference type="Proteomes" id="UP000078343"/>
    </source>
</evidence>
<dbReference type="GO" id="GO:0070762">
    <property type="term" value="C:nuclear pore transmembrane ring"/>
    <property type="evidence" value="ECO:0007669"/>
    <property type="project" value="TreeGrafter"/>
</dbReference>
<protein>
    <recommendedName>
        <fullName evidence="17">Nuclear envelope protein</fullName>
    </recommendedName>
</protein>
<evidence type="ECO:0000313" key="15">
    <source>
        <dbReference type="EMBL" id="OAP60640.1"/>
    </source>
</evidence>
<feature type="transmembrane region" description="Helical" evidence="14">
    <location>
        <begin position="99"/>
        <end position="122"/>
    </location>
</feature>
<evidence type="ECO:0000256" key="3">
    <source>
        <dbReference type="ARBA" id="ARBA00005760"/>
    </source>
</evidence>
<feature type="transmembrane region" description="Helical" evidence="14">
    <location>
        <begin position="272"/>
        <end position="298"/>
    </location>
</feature>
<evidence type="ECO:0000256" key="1">
    <source>
        <dbReference type="ARBA" id="ARBA00004232"/>
    </source>
</evidence>
<keyword evidence="16" id="KW-1185">Reference proteome</keyword>
<evidence type="ECO:0000256" key="9">
    <source>
        <dbReference type="ARBA" id="ARBA00023010"/>
    </source>
</evidence>
<evidence type="ECO:0000256" key="7">
    <source>
        <dbReference type="ARBA" id="ARBA00022927"/>
    </source>
</evidence>
<dbReference type="Pfam" id="PF09531">
    <property type="entry name" value="Ndc1_Nup"/>
    <property type="match status" value="1"/>
</dbReference>
<dbReference type="STRING" id="1367422.A0A178ZLH3"/>
<feature type="transmembrane region" description="Helical" evidence="14">
    <location>
        <begin position="152"/>
        <end position="171"/>
    </location>
</feature>
<evidence type="ECO:0000256" key="4">
    <source>
        <dbReference type="ARBA" id="ARBA00022448"/>
    </source>
</evidence>
<dbReference type="GO" id="GO:0106166">
    <property type="term" value="F:spindle pole body-nuclear membrane anchor activity"/>
    <property type="evidence" value="ECO:0007669"/>
    <property type="project" value="TreeGrafter"/>
</dbReference>
<dbReference type="GeneID" id="30009810"/>
<name>A0A178ZLH3_9EURO</name>
<evidence type="ECO:0000256" key="14">
    <source>
        <dbReference type="SAM" id="Phobius"/>
    </source>
</evidence>
<comment type="similarity">
    <text evidence="3">Belongs to the NDC1 family.</text>
</comment>
<dbReference type="AlphaFoldDB" id="A0A178ZLH3"/>
<dbReference type="GO" id="GO:0070631">
    <property type="term" value="P:spindle pole body localization"/>
    <property type="evidence" value="ECO:0007669"/>
    <property type="project" value="TreeGrafter"/>
</dbReference>
<dbReference type="GO" id="GO:0051028">
    <property type="term" value="P:mRNA transport"/>
    <property type="evidence" value="ECO:0007669"/>
    <property type="project" value="UniProtKB-KW"/>
</dbReference>
<evidence type="ECO:0000256" key="11">
    <source>
        <dbReference type="ARBA" id="ARBA00023136"/>
    </source>
</evidence>
<organism evidence="15 16">
    <name type="scientific">Fonsecaea erecta</name>
    <dbReference type="NCBI Taxonomy" id="1367422"/>
    <lineage>
        <taxon>Eukaryota</taxon>
        <taxon>Fungi</taxon>
        <taxon>Dikarya</taxon>
        <taxon>Ascomycota</taxon>
        <taxon>Pezizomycotina</taxon>
        <taxon>Eurotiomycetes</taxon>
        <taxon>Chaetothyriomycetidae</taxon>
        <taxon>Chaetothyriales</taxon>
        <taxon>Herpotrichiellaceae</taxon>
        <taxon>Fonsecaea</taxon>
    </lineage>
</organism>
<keyword evidence="8 14" id="KW-1133">Transmembrane helix</keyword>
<feature type="transmembrane region" description="Helical" evidence="14">
    <location>
        <begin position="67"/>
        <end position="87"/>
    </location>
</feature>
<dbReference type="EMBL" id="LVYI01000004">
    <property type="protein sequence ID" value="OAP60640.1"/>
    <property type="molecule type" value="Genomic_DNA"/>
</dbReference>
<comment type="subcellular location">
    <subcellularLocation>
        <location evidence="1">Nucleus membrane</location>
        <topology evidence="1">Multi-pass membrane protein</topology>
    </subcellularLocation>
    <subcellularLocation>
        <location evidence="2">Nucleus</location>
        <location evidence="2">Nuclear pore complex</location>
    </subcellularLocation>
</comment>
<keyword evidence="12" id="KW-0539">Nucleus</keyword>
<dbReference type="PANTHER" id="PTHR13269">
    <property type="entry name" value="NUCLEOPORIN NDC1"/>
    <property type="match status" value="1"/>
</dbReference>
<keyword evidence="7" id="KW-0653">Protein transport</keyword>
<sequence>MASPAAASLYPPPRPYRRFLTSALHKRFVHAALITLLIALDNAFWLGSKKKDIFWSWFPFGPAGIKALLFFMSSLFIFILQIATLNIGRQTTTSPFATLRTNFFSASAVQTLFWYLVSGWWFTEAYIWSSPHLGWITRGNYNTPDVLNEKPIFFRFYALLLAITYAGVHLYRGNSTLLIPVSKLPSKTHPDTQAQDTHPIKPIHTQLQRKMLPVLTETIVIPGVMIVVAPFIYGIFLRNIFWRLHLAMAKPFFNLSRANARPVGYPPLRPDYLFLSFGAGFLLILTWELTSLLFVIYLNQQPTKSGLPLSASSKDPNGTLLNGLKAKRDVVRTFAFWELAIIAHKHKERRKAIFEDIERPTGPMWSQMVQAGLKILQDVQTRIVGPPAVAPQPSAADQVKSLPRIVPEVPTQSIFQASPQPGVGERLLANSFRQIGSSKQPWRPPIEQTAKSVETKLLEYAKPPGTNQTPAKSLADQWMTALKQSRIGWFFTPTNAAKINAMVLGAPYGNAALIVDVIESISKMQVASLTEDTYGKATPTVPDTVRTFTKTLNIIEDYVSEHKPDVTGEIEEVEIIITRLRAGLKELLSAFQVYLIDQGLGIADLNQAKKAVQAPDPEEVQEKPKPGGLEHQTQRRLFQKDTQKGGAKDRQRISEDKIHRLEPSGWSGSNPQGARLFQRREMEQVR</sequence>
<keyword evidence="4" id="KW-0813">Transport</keyword>
<keyword evidence="6" id="KW-0509">mRNA transport</keyword>
<evidence type="ECO:0000256" key="12">
    <source>
        <dbReference type="ARBA" id="ARBA00023242"/>
    </source>
</evidence>
<comment type="caution">
    <text evidence="15">The sequence shown here is derived from an EMBL/GenBank/DDBJ whole genome shotgun (WGS) entry which is preliminary data.</text>
</comment>
<dbReference type="GO" id="GO:0005816">
    <property type="term" value="C:spindle pole body"/>
    <property type="evidence" value="ECO:0007669"/>
    <property type="project" value="TreeGrafter"/>
</dbReference>